<dbReference type="Proteomes" id="UP000243459">
    <property type="component" value="Chromosome 4"/>
</dbReference>
<dbReference type="PANTHER" id="PTHR48047">
    <property type="entry name" value="GLYCOSYLTRANSFERASE"/>
    <property type="match status" value="1"/>
</dbReference>
<evidence type="ECO:0000256" key="2">
    <source>
        <dbReference type="SAM" id="MobiDB-lite"/>
    </source>
</evidence>
<sequence length="181" mass="19528">MSPPEVIVVPFPHPGHLFPATELCNQLASRNCHVTVFYPSSSSPSSLSLHPLIRIVEFSLEDSVNFKPPALDETLLKLIAVYFKDRNSSDFPVCAIVDEMIGWAIDPFLELEVPAVTFFTSSACSSALAHAMDQIIRSTDDLLTPGTIVHRSPAPERDGCAPASSSSAARRGPPNGRATAR</sequence>
<evidence type="ECO:0000256" key="1">
    <source>
        <dbReference type="ARBA" id="ARBA00009995"/>
    </source>
</evidence>
<proteinExistence type="inferred from homology"/>
<dbReference type="EMBL" id="CM007384">
    <property type="protein sequence ID" value="ONK71611.1"/>
    <property type="molecule type" value="Genomic_DNA"/>
</dbReference>
<gene>
    <name evidence="3" type="ORF">A4U43_C04F10470</name>
</gene>
<dbReference type="Gramene" id="ONK71611">
    <property type="protein sequence ID" value="ONK71611"/>
    <property type="gene ID" value="A4U43_C04F10470"/>
</dbReference>
<comment type="similarity">
    <text evidence="1">Belongs to the UDP-glycosyltransferase family.</text>
</comment>
<name>A0A5P1F4N4_ASPOF</name>
<keyword evidence="4" id="KW-1185">Reference proteome</keyword>
<dbReference type="SUPFAM" id="SSF53756">
    <property type="entry name" value="UDP-Glycosyltransferase/glycogen phosphorylase"/>
    <property type="match status" value="1"/>
</dbReference>
<evidence type="ECO:0000313" key="3">
    <source>
        <dbReference type="EMBL" id="ONK71611.1"/>
    </source>
</evidence>
<organism evidence="3 4">
    <name type="scientific">Asparagus officinalis</name>
    <name type="common">Garden asparagus</name>
    <dbReference type="NCBI Taxonomy" id="4686"/>
    <lineage>
        <taxon>Eukaryota</taxon>
        <taxon>Viridiplantae</taxon>
        <taxon>Streptophyta</taxon>
        <taxon>Embryophyta</taxon>
        <taxon>Tracheophyta</taxon>
        <taxon>Spermatophyta</taxon>
        <taxon>Magnoliopsida</taxon>
        <taxon>Liliopsida</taxon>
        <taxon>Asparagales</taxon>
        <taxon>Asparagaceae</taxon>
        <taxon>Asparagoideae</taxon>
        <taxon>Asparagus</taxon>
    </lineage>
</organism>
<reference evidence="4" key="1">
    <citation type="journal article" date="2017" name="Nat. Commun.">
        <title>The asparagus genome sheds light on the origin and evolution of a young Y chromosome.</title>
        <authorList>
            <person name="Harkess A."/>
            <person name="Zhou J."/>
            <person name="Xu C."/>
            <person name="Bowers J.E."/>
            <person name="Van der Hulst R."/>
            <person name="Ayyampalayam S."/>
            <person name="Mercati F."/>
            <person name="Riccardi P."/>
            <person name="McKain M.R."/>
            <person name="Kakrana A."/>
            <person name="Tang H."/>
            <person name="Ray J."/>
            <person name="Groenendijk J."/>
            <person name="Arikit S."/>
            <person name="Mathioni S.M."/>
            <person name="Nakano M."/>
            <person name="Shan H."/>
            <person name="Telgmann-Rauber A."/>
            <person name="Kanno A."/>
            <person name="Yue Z."/>
            <person name="Chen H."/>
            <person name="Li W."/>
            <person name="Chen Y."/>
            <person name="Xu X."/>
            <person name="Zhang Y."/>
            <person name="Luo S."/>
            <person name="Chen H."/>
            <person name="Gao J."/>
            <person name="Mao Z."/>
            <person name="Pires J.C."/>
            <person name="Luo M."/>
            <person name="Kudrna D."/>
            <person name="Wing R.A."/>
            <person name="Meyers B.C."/>
            <person name="Yi K."/>
            <person name="Kong H."/>
            <person name="Lavrijsen P."/>
            <person name="Sunseri F."/>
            <person name="Falavigna A."/>
            <person name="Ye Y."/>
            <person name="Leebens-Mack J.H."/>
            <person name="Chen G."/>
        </authorList>
    </citation>
    <scope>NUCLEOTIDE SEQUENCE [LARGE SCALE GENOMIC DNA]</scope>
    <source>
        <strain evidence="4">cv. DH0086</strain>
    </source>
</reference>
<protein>
    <submittedName>
        <fullName evidence="3">Uncharacterized protein</fullName>
    </submittedName>
</protein>
<feature type="region of interest" description="Disordered" evidence="2">
    <location>
        <begin position="146"/>
        <end position="181"/>
    </location>
</feature>
<dbReference type="AlphaFoldDB" id="A0A5P1F4N4"/>
<accession>A0A5P1F4N4</accession>
<evidence type="ECO:0000313" key="4">
    <source>
        <dbReference type="Proteomes" id="UP000243459"/>
    </source>
</evidence>
<dbReference type="GO" id="GO:0035251">
    <property type="term" value="F:UDP-glucosyltransferase activity"/>
    <property type="evidence" value="ECO:0007669"/>
    <property type="project" value="TreeGrafter"/>
</dbReference>
<dbReference type="PANTHER" id="PTHR48047:SF131">
    <property type="entry name" value="GLYCOSYLTRANSFERASE"/>
    <property type="match status" value="1"/>
</dbReference>
<dbReference type="Gene3D" id="3.40.50.2000">
    <property type="entry name" value="Glycogen Phosphorylase B"/>
    <property type="match status" value="1"/>
</dbReference>